<reference evidence="1" key="1">
    <citation type="journal article" date="2022" name="Int. J. Mol. Sci.">
        <title>Draft Genome of Tanacetum Coccineum: Genomic Comparison of Closely Related Tanacetum-Family Plants.</title>
        <authorList>
            <person name="Yamashiro T."/>
            <person name="Shiraishi A."/>
            <person name="Nakayama K."/>
            <person name="Satake H."/>
        </authorList>
    </citation>
    <scope>NUCLEOTIDE SEQUENCE</scope>
</reference>
<evidence type="ECO:0000313" key="2">
    <source>
        <dbReference type="Proteomes" id="UP001151760"/>
    </source>
</evidence>
<evidence type="ECO:0008006" key="3">
    <source>
        <dbReference type="Google" id="ProtNLM"/>
    </source>
</evidence>
<accession>A0ABQ4X6M7</accession>
<dbReference type="EMBL" id="BQNB010009251">
    <property type="protein sequence ID" value="GJS60881.1"/>
    <property type="molecule type" value="Genomic_DNA"/>
</dbReference>
<evidence type="ECO:0000313" key="1">
    <source>
        <dbReference type="EMBL" id="GJS60881.1"/>
    </source>
</evidence>
<reference evidence="1" key="2">
    <citation type="submission" date="2022-01" db="EMBL/GenBank/DDBJ databases">
        <authorList>
            <person name="Yamashiro T."/>
            <person name="Shiraishi A."/>
            <person name="Satake H."/>
            <person name="Nakayama K."/>
        </authorList>
    </citation>
    <scope>NUCLEOTIDE SEQUENCE</scope>
</reference>
<proteinExistence type="predicted"/>
<comment type="caution">
    <text evidence="1">The sequence shown here is derived from an EMBL/GenBank/DDBJ whole genome shotgun (WGS) entry which is preliminary data.</text>
</comment>
<name>A0ABQ4X6M7_9ASTR</name>
<gene>
    <name evidence="1" type="ORF">Tco_0655665</name>
</gene>
<keyword evidence="2" id="KW-1185">Reference proteome</keyword>
<protein>
    <recommendedName>
        <fullName evidence="3">Reverse transcriptase domain-containing protein</fullName>
    </recommendedName>
</protein>
<organism evidence="1 2">
    <name type="scientific">Tanacetum coccineum</name>
    <dbReference type="NCBI Taxonomy" id="301880"/>
    <lineage>
        <taxon>Eukaryota</taxon>
        <taxon>Viridiplantae</taxon>
        <taxon>Streptophyta</taxon>
        <taxon>Embryophyta</taxon>
        <taxon>Tracheophyta</taxon>
        <taxon>Spermatophyta</taxon>
        <taxon>Magnoliopsida</taxon>
        <taxon>eudicotyledons</taxon>
        <taxon>Gunneridae</taxon>
        <taxon>Pentapetalae</taxon>
        <taxon>asterids</taxon>
        <taxon>campanulids</taxon>
        <taxon>Asterales</taxon>
        <taxon>Asteraceae</taxon>
        <taxon>Asteroideae</taxon>
        <taxon>Anthemideae</taxon>
        <taxon>Anthemidinae</taxon>
        <taxon>Tanacetum</taxon>
    </lineage>
</organism>
<dbReference type="Proteomes" id="UP001151760">
    <property type="component" value="Unassembled WGS sequence"/>
</dbReference>
<sequence>MVQVRGREAAMALLWEGLKKLLMEEYLSHMVTPKSKHIDRYIWGLAPAIRGTMETSPGRAFSIAANEAQQDLNVVTSLPISREAEFRIDLIPGAMPVGKSPYRLAPMLSPKTLDLLP</sequence>